<reference evidence="1" key="1">
    <citation type="submission" date="2020-05" db="EMBL/GenBank/DDBJ databases">
        <authorList>
            <person name="Chiriac C."/>
            <person name="Salcher M."/>
            <person name="Ghai R."/>
            <person name="Kavagutti S V."/>
        </authorList>
    </citation>
    <scope>NUCLEOTIDE SEQUENCE</scope>
</reference>
<dbReference type="Pfam" id="PF05035">
    <property type="entry name" value="DGOK"/>
    <property type="match status" value="1"/>
</dbReference>
<accession>A0A6J7KN88</accession>
<protein>
    <submittedName>
        <fullName evidence="1">Unannotated protein</fullName>
    </submittedName>
</protein>
<dbReference type="Gene3D" id="3.30.420.300">
    <property type="entry name" value="2-keto-3-deoxy-galactonokinase, substrate binding domain"/>
    <property type="match status" value="1"/>
</dbReference>
<dbReference type="GO" id="GO:0034194">
    <property type="term" value="P:D-galactonate catabolic process"/>
    <property type="evidence" value="ECO:0007669"/>
    <property type="project" value="InterPro"/>
</dbReference>
<dbReference type="AlphaFoldDB" id="A0A6J7KN88"/>
<evidence type="ECO:0000313" key="1">
    <source>
        <dbReference type="EMBL" id="CAB4956293.1"/>
    </source>
</evidence>
<name>A0A6J7KN88_9ZZZZ</name>
<dbReference type="InterPro" id="IPR042258">
    <property type="entry name" value="DGOK_N"/>
</dbReference>
<dbReference type="InterPro" id="IPR042257">
    <property type="entry name" value="DGOK_C"/>
</dbReference>
<proteinExistence type="predicted"/>
<gene>
    <name evidence="1" type="ORF">UFOPK3861_00494</name>
</gene>
<dbReference type="EMBL" id="CAFBNQ010000037">
    <property type="protein sequence ID" value="CAB4956293.1"/>
    <property type="molecule type" value="Genomic_DNA"/>
</dbReference>
<dbReference type="GO" id="GO:0008671">
    <property type="term" value="F:2-dehydro-3-deoxygalactonokinase activity"/>
    <property type="evidence" value="ECO:0007669"/>
    <property type="project" value="InterPro"/>
</dbReference>
<dbReference type="InterPro" id="IPR007729">
    <property type="entry name" value="DGOK"/>
</dbReference>
<sequence length="286" mass="31216">MKFVAIDWGTSSFRAWLIERDQVSDIINTDQGVKNFAAGAHSEYLTDVLGKWQGQFQFIIAIGMIGSNIGLHETNFSPLPIDIDEVSNSLIQVPNFEPALFIVPGVSKVGDVMRGEESQSLAAGLENGLVISPGTHSKWVEIKSGKITDFRTYMTGELFELLRYHSTLSKATDSSAKLVASVDFIEGLKAESSDLTHDLFSIRANWIQGKSQNASREYLSGLLIGAEIKSAKSWCKASAARIVASDSLAEIYIFALSHFGIKATVENSGQLINYFVALAKKVESKS</sequence>
<organism evidence="1">
    <name type="scientific">freshwater metagenome</name>
    <dbReference type="NCBI Taxonomy" id="449393"/>
    <lineage>
        <taxon>unclassified sequences</taxon>
        <taxon>metagenomes</taxon>
        <taxon>ecological metagenomes</taxon>
    </lineage>
</organism>
<dbReference type="Gene3D" id="3.30.420.310">
    <property type="entry name" value="2-keto-3-deoxy-galactonokinase, C-terminal domain"/>
    <property type="match status" value="1"/>
</dbReference>